<dbReference type="eggNOG" id="COG2334">
    <property type="taxonomic scope" value="Bacteria"/>
</dbReference>
<evidence type="ECO:0000256" key="5">
    <source>
        <dbReference type="ARBA" id="ARBA00022777"/>
    </source>
</evidence>
<keyword evidence="2" id="KW-0808">Transferase</keyword>
<evidence type="ECO:0000256" key="4">
    <source>
        <dbReference type="ARBA" id="ARBA00022741"/>
    </source>
</evidence>
<keyword evidence="5" id="KW-0418">Kinase</keyword>
<dbReference type="Pfam" id="PF01636">
    <property type="entry name" value="APH"/>
    <property type="match status" value="1"/>
</dbReference>
<sequence>MTPDVFPVIYSTLAPQALVSQVICQYELETVSQCLLWHRGLSDVYLIQTIAAQYILRVSHHHWRSGADIQFELELLDFLHQNYLPVAYPLKTKEGKLFVTIRALEGDRYAALFPYAPGTIPLGDLNVTQSQILGETLAKIHQTASDFQPAINRQPLTLEYLLTNSFKIIAPLLKHRTEDLIYLENAIAKIQTQLQDFPREFPLWVVCWGDPHSGNVHFTENNQVTLFDFDQCGYGWRTFDLAKFLQVSLSAGISRQVRDAFLSGYQSVQTLSEYELNSLQAFTQTAQIWVWAIGIQAAPIHSWCRLDDSYINKRLQLLKRLTSKDWQLF</sequence>
<keyword evidence="3" id="KW-0791">Threonine biosynthesis</keyword>
<keyword evidence="1" id="KW-0028">Amino-acid biosynthesis</keyword>
<dbReference type="KEGG" id="scs:Sta7437_1526"/>
<keyword evidence="6" id="KW-0067">ATP-binding</keyword>
<dbReference type="InterPro" id="IPR005280">
    <property type="entry name" value="Homoserine_kinase_II"/>
</dbReference>
<evidence type="ECO:0000259" key="8">
    <source>
        <dbReference type="Pfam" id="PF01636"/>
    </source>
</evidence>
<evidence type="ECO:0000313" key="9">
    <source>
        <dbReference type="EMBL" id="AFZ35093.1"/>
    </source>
</evidence>
<evidence type="ECO:0000256" key="1">
    <source>
        <dbReference type="ARBA" id="ARBA00022605"/>
    </source>
</evidence>
<dbReference type="Gene3D" id="3.90.1200.10">
    <property type="match status" value="1"/>
</dbReference>
<evidence type="ECO:0000313" key="10">
    <source>
        <dbReference type="Proteomes" id="UP000010473"/>
    </source>
</evidence>
<dbReference type="Proteomes" id="UP000010473">
    <property type="component" value="Chromosome"/>
</dbReference>
<organism evidence="9 10">
    <name type="scientific">Stanieria cyanosphaera (strain ATCC 29371 / PCC 7437)</name>
    <dbReference type="NCBI Taxonomy" id="111780"/>
    <lineage>
        <taxon>Bacteria</taxon>
        <taxon>Bacillati</taxon>
        <taxon>Cyanobacteriota</taxon>
        <taxon>Cyanophyceae</taxon>
        <taxon>Pleurocapsales</taxon>
        <taxon>Dermocarpellaceae</taxon>
        <taxon>Stanieria</taxon>
    </lineage>
</organism>
<dbReference type="HOGENOM" id="CLU_044821_0_0_3"/>
<dbReference type="GO" id="GO:0005524">
    <property type="term" value="F:ATP binding"/>
    <property type="evidence" value="ECO:0007669"/>
    <property type="project" value="UniProtKB-KW"/>
</dbReference>
<dbReference type="SUPFAM" id="SSF56112">
    <property type="entry name" value="Protein kinase-like (PK-like)"/>
    <property type="match status" value="1"/>
</dbReference>
<protein>
    <submittedName>
        <fullName evidence="9">Aminoglycoside phosphotransferase</fullName>
    </submittedName>
</protein>
<proteinExistence type="inferred from homology"/>
<dbReference type="PANTHER" id="PTHR21064:SF6">
    <property type="entry name" value="AMINOGLYCOSIDE PHOSPHOTRANSFERASE DOMAIN-CONTAINING PROTEIN"/>
    <property type="match status" value="1"/>
</dbReference>
<dbReference type="PATRIC" id="fig|111780.3.peg.1590"/>
<evidence type="ECO:0000256" key="3">
    <source>
        <dbReference type="ARBA" id="ARBA00022697"/>
    </source>
</evidence>
<reference evidence="10" key="1">
    <citation type="journal article" date="2013" name="Proc. Natl. Acad. Sci. U.S.A.">
        <title>Improving the coverage of the cyanobacterial phylum using diversity-driven genome sequencing.</title>
        <authorList>
            <person name="Shih P.M."/>
            <person name="Wu D."/>
            <person name="Latifi A."/>
            <person name="Axen S.D."/>
            <person name="Fewer D.P."/>
            <person name="Talla E."/>
            <person name="Calteau A."/>
            <person name="Cai F."/>
            <person name="Tandeau de Marsac N."/>
            <person name="Rippka R."/>
            <person name="Herdman M."/>
            <person name="Sivonen K."/>
            <person name="Coursin T."/>
            <person name="Laurent T."/>
            <person name="Goodwin L."/>
            <person name="Nolan M."/>
            <person name="Davenport K.W."/>
            <person name="Han C.S."/>
            <person name="Rubin E.M."/>
            <person name="Eisen J.A."/>
            <person name="Woyke T."/>
            <person name="Gugger M."/>
            <person name="Kerfeld C.A."/>
        </authorList>
    </citation>
    <scope>NUCLEOTIDE SEQUENCE [LARGE SCALE GENOMIC DNA]</scope>
    <source>
        <strain evidence="10">ATCC 29371 / PCC 7437</strain>
    </source>
</reference>
<dbReference type="Gene3D" id="3.30.200.20">
    <property type="entry name" value="Phosphorylase Kinase, domain 1"/>
    <property type="match status" value="1"/>
</dbReference>
<dbReference type="AlphaFoldDB" id="K9XRF4"/>
<comment type="similarity">
    <text evidence="7">Belongs to the pseudomonas-type ThrB family.</text>
</comment>
<dbReference type="OrthoDB" id="9800774at2"/>
<accession>K9XRF4</accession>
<name>K9XRF4_STAC7</name>
<dbReference type="STRING" id="111780.Sta7437_1526"/>
<dbReference type="PANTHER" id="PTHR21064">
    <property type="entry name" value="AMINOGLYCOSIDE PHOSPHOTRANSFERASE DOMAIN-CONTAINING PROTEIN-RELATED"/>
    <property type="match status" value="1"/>
</dbReference>
<dbReference type="GO" id="GO:0009088">
    <property type="term" value="P:threonine biosynthetic process"/>
    <property type="evidence" value="ECO:0007669"/>
    <property type="project" value="UniProtKB-KW"/>
</dbReference>
<dbReference type="GO" id="GO:0004413">
    <property type="term" value="F:homoserine kinase activity"/>
    <property type="evidence" value="ECO:0007669"/>
    <property type="project" value="InterPro"/>
</dbReference>
<keyword evidence="4" id="KW-0547">Nucleotide-binding</keyword>
<dbReference type="InterPro" id="IPR050249">
    <property type="entry name" value="Pseudomonas-type_ThrB"/>
</dbReference>
<dbReference type="InterPro" id="IPR011009">
    <property type="entry name" value="Kinase-like_dom_sf"/>
</dbReference>
<dbReference type="InterPro" id="IPR002575">
    <property type="entry name" value="Aminoglycoside_PTrfase"/>
</dbReference>
<keyword evidence="10" id="KW-1185">Reference proteome</keyword>
<gene>
    <name evidence="9" type="ordered locus">Sta7437_1526</name>
</gene>
<dbReference type="CDD" id="cd05153">
    <property type="entry name" value="HomoserineK_II"/>
    <property type="match status" value="1"/>
</dbReference>
<evidence type="ECO:0000256" key="6">
    <source>
        <dbReference type="ARBA" id="ARBA00022840"/>
    </source>
</evidence>
<evidence type="ECO:0000256" key="7">
    <source>
        <dbReference type="ARBA" id="ARBA00038240"/>
    </source>
</evidence>
<evidence type="ECO:0000256" key="2">
    <source>
        <dbReference type="ARBA" id="ARBA00022679"/>
    </source>
</evidence>
<feature type="domain" description="Aminoglycoside phosphotransferase" evidence="8">
    <location>
        <begin position="41"/>
        <end position="271"/>
    </location>
</feature>
<dbReference type="RefSeq" id="WP_015192764.1">
    <property type="nucleotide sequence ID" value="NC_019748.1"/>
</dbReference>
<dbReference type="EMBL" id="CP003653">
    <property type="protein sequence ID" value="AFZ35093.1"/>
    <property type="molecule type" value="Genomic_DNA"/>
</dbReference>